<keyword evidence="5" id="KW-0539">Nucleus</keyword>
<dbReference type="PANTHER" id="PTHR46481:SF10">
    <property type="entry name" value="ZINC FINGER BED DOMAIN-CONTAINING PROTEIN 39"/>
    <property type="match status" value="1"/>
</dbReference>
<evidence type="ECO:0000256" key="4">
    <source>
        <dbReference type="ARBA" id="ARBA00022833"/>
    </source>
</evidence>
<dbReference type="PANTHER" id="PTHR46481">
    <property type="entry name" value="ZINC FINGER BED DOMAIN-CONTAINING PROTEIN 4"/>
    <property type="match status" value="1"/>
</dbReference>
<protein>
    <submittedName>
        <fullName evidence="7">Zinc finger BED domain-containing protein 1-like</fullName>
    </submittedName>
</protein>
<dbReference type="OrthoDB" id="2409584at2759"/>
<accession>A0A8H3R1Q4</accession>
<evidence type="ECO:0000256" key="3">
    <source>
        <dbReference type="ARBA" id="ARBA00022771"/>
    </source>
</evidence>
<comment type="subcellular location">
    <subcellularLocation>
        <location evidence="1">Nucleus</location>
    </subcellularLocation>
</comment>
<dbReference type="InterPro" id="IPR008906">
    <property type="entry name" value="HATC_C_dom"/>
</dbReference>
<keyword evidence="4" id="KW-0862">Zinc</keyword>
<evidence type="ECO:0000256" key="5">
    <source>
        <dbReference type="ARBA" id="ARBA00023242"/>
    </source>
</evidence>
<dbReference type="SUPFAM" id="SSF53098">
    <property type="entry name" value="Ribonuclease H-like"/>
    <property type="match status" value="1"/>
</dbReference>
<dbReference type="GO" id="GO:0008270">
    <property type="term" value="F:zinc ion binding"/>
    <property type="evidence" value="ECO:0007669"/>
    <property type="project" value="UniProtKB-KW"/>
</dbReference>
<gene>
    <name evidence="7" type="ORF">RCL2_002660300</name>
</gene>
<sequence>MIDDWYDDCPALGRYPALTTLDPRIKSLGFVDNEEVCNKTKDLLKNKYDQLKANSSLTASTTLATLSFGQSSLLFSIFKQNSLQDDELTTYLSLPELDFDLDPFIWWYDHKERFPVLSKLARIYLLIPATSTSSKRLFSDAGNLLTAKRTCLNPELFNRLMFLKKNASFVKSIHPSTKNL</sequence>
<dbReference type="AlphaFoldDB" id="A0A8H3R1Q4"/>
<name>A0A8H3R1Q4_9GLOM</name>
<dbReference type="GO" id="GO:0005634">
    <property type="term" value="C:nucleus"/>
    <property type="evidence" value="ECO:0007669"/>
    <property type="project" value="UniProtKB-SubCell"/>
</dbReference>
<evidence type="ECO:0000256" key="2">
    <source>
        <dbReference type="ARBA" id="ARBA00022723"/>
    </source>
</evidence>
<evidence type="ECO:0000313" key="8">
    <source>
        <dbReference type="Proteomes" id="UP000615446"/>
    </source>
</evidence>
<comment type="caution">
    <text evidence="7">The sequence shown here is derived from an EMBL/GenBank/DDBJ whole genome shotgun (WGS) entry which is preliminary data.</text>
</comment>
<keyword evidence="2" id="KW-0479">Metal-binding</keyword>
<dbReference type="InterPro" id="IPR012337">
    <property type="entry name" value="RNaseH-like_sf"/>
</dbReference>
<dbReference type="EMBL" id="BLAL01000285">
    <property type="protein sequence ID" value="GET00132.1"/>
    <property type="molecule type" value="Genomic_DNA"/>
</dbReference>
<proteinExistence type="predicted"/>
<dbReference type="Pfam" id="PF05699">
    <property type="entry name" value="Dimer_Tnp_hAT"/>
    <property type="match status" value="1"/>
</dbReference>
<evidence type="ECO:0000313" key="7">
    <source>
        <dbReference type="EMBL" id="GET00132.1"/>
    </source>
</evidence>
<evidence type="ECO:0000259" key="6">
    <source>
        <dbReference type="Pfam" id="PF05699"/>
    </source>
</evidence>
<reference evidence="7" key="1">
    <citation type="submission" date="2019-10" db="EMBL/GenBank/DDBJ databases">
        <title>Conservation and host-specific expression of non-tandemly repeated heterogenous ribosome RNA gene in arbuscular mycorrhizal fungi.</title>
        <authorList>
            <person name="Maeda T."/>
            <person name="Kobayashi Y."/>
            <person name="Nakagawa T."/>
            <person name="Ezawa T."/>
            <person name="Yamaguchi K."/>
            <person name="Bino T."/>
            <person name="Nishimoto Y."/>
            <person name="Shigenobu S."/>
            <person name="Kawaguchi M."/>
        </authorList>
    </citation>
    <scope>NUCLEOTIDE SEQUENCE</scope>
    <source>
        <strain evidence="7">HR1</strain>
    </source>
</reference>
<keyword evidence="3" id="KW-0863">Zinc-finger</keyword>
<feature type="domain" description="HAT C-terminal dimerisation" evidence="6">
    <location>
        <begin position="87"/>
        <end position="166"/>
    </location>
</feature>
<evidence type="ECO:0000256" key="1">
    <source>
        <dbReference type="ARBA" id="ARBA00004123"/>
    </source>
</evidence>
<dbReference type="GO" id="GO:0046983">
    <property type="term" value="F:protein dimerization activity"/>
    <property type="evidence" value="ECO:0007669"/>
    <property type="project" value="InterPro"/>
</dbReference>
<dbReference type="Proteomes" id="UP000615446">
    <property type="component" value="Unassembled WGS sequence"/>
</dbReference>
<organism evidence="7 8">
    <name type="scientific">Rhizophagus clarus</name>
    <dbReference type="NCBI Taxonomy" id="94130"/>
    <lineage>
        <taxon>Eukaryota</taxon>
        <taxon>Fungi</taxon>
        <taxon>Fungi incertae sedis</taxon>
        <taxon>Mucoromycota</taxon>
        <taxon>Glomeromycotina</taxon>
        <taxon>Glomeromycetes</taxon>
        <taxon>Glomerales</taxon>
        <taxon>Glomeraceae</taxon>
        <taxon>Rhizophagus</taxon>
    </lineage>
</organism>
<dbReference type="InterPro" id="IPR052035">
    <property type="entry name" value="ZnF_BED_domain_contain"/>
</dbReference>